<sequence length="625" mass="71608">MCKGRGREGESERLDLGGWIAPLMPHNGGCDCQHAREGMAERLSADQICGCKADIRDSIRSMCVSDHSEEVRVLGKWASPFSNRIDLALKLKGVPYKYSEEDLANKSLDLLNYNPVHKKVPVLVHNGNSIAESLVILEYIDEVWNNNNNHAFLPQDPYHRALARFWCKTLDDKILPAIWNACWSDEKGREKAVEEALEALKILQDELKDKKFFGGETIGLVDIAANFIGYWVSILQEIAGLELLTIEKFPKLYEWSQEYINHPVIKEGLPPRDELFAFFKASAKNVEDRICEKTIDDAICFEALENDLYEDRHIWVSIYLDHYFWAGMRSTQRSESMHSFFNKFITRNSSLIQFVKQYDNCLGSREQAERESDAADFHTVIPCATKSSIEAQFQDVYTHQKFREVQAQFRGKANCITRLTNSALGYSVYEVGEQVSSSIFNKFVVTYESVAAEVKCQCLLFESRGILCHHALSVLCFEQVSQVSPRYILERWSKKVKRRHTHIKSSHDEPLIEPRSKRFGQLVFRSQNICEFASESEELTAILHRAYDNVMAEMESLKAKRKGTSSLSHEDANLESVNELQSPPRIRTRGHQKNRLGSKLDKQIANATKKKKTKVLSEAQIYLLM</sequence>
<dbReference type="InterPro" id="IPR045073">
    <property type="entry name" value="Omega/Tau-like"/>
</dbReference>
<dbReference type="GO" id="GO:0004364">
    <property type="term" value="F:glutathione transferase activity"/>
    <property type="evidence" value="ECO:0007669"/>
    <property type="project" value="UniProtKB-EC"/>
</dbReference>
<reference evidence="8 9" key="1">
    <citation type="submission" date="2019-01" db="EMBL/GenBank/DDBJ databases">
        <title>Sequencing of cultivated peanut Arachis hypogaea provides insights into genome evolution and oil improvement.</title>
        <authorList>
            <person name="Chen X."/>
        </authorList>
    </citation>
    <scope>NUCLEOTIDE SEQUENCE [LARGE SCALE GENOMIC DNA]</scope>
    <source>
        <strain evidence="9">cv. Fuhuasheng</strain>
        <tissue evidence="8">Leaves</tissue>
    </source>
</reference>
<dbReference type="InterPro" id="IPR036249">
    <property type="entry name" value="Thioredoxin-like_sf"/>
</dbReference>
<keyword evidence="9" id="KW-1185">Reference proteome</keyword>
<dbReference type="FunFam" id="3.40.30.10:FF:000014">
    <property type="entry name" value="Tau class glutathione S-transferase"/>
    <property type="match status" value="1"/>
</dbReference>
<gene>
    <name evidence="8" type="ORF">Ahy_A02g007010</name>
</gene>
<dbReference type="PROSITE" id="PS50404">
    <property type="entry name" value="GST_NTER"/>
    <property type="match status" value="1"/>
</dbReference>
<dbReference type="AlphaFoldDB" id="A0A445EBV8"/>
<dbReference type="SFLD" id="SFLDG01152">
    <property type="entry name" value="Main.3:_Omega-_and_Tau-like"/>
    <property type="match status" value="1"/>
</dbReference>
<evidence type="ECO:0000256" key="2">
    <source>
        <dbReference type="ARBA" id="ARBA00022679"/>
    </source>
</evidence>
<feature type="domain" description="GST N-terminal" evidence="5">
    <location>
        <begin position="69"/>
        <end position="148"/>
    </location>
</feature>
<dbReference type="Gene3D" id="1.20.1050.10">
    <property type="match status" value="1"/>
</dbReference>
<dbReference type="PROSITE" id="PS50966">
    <property type="entry name" value="ZF_SWIM"/>
    <property type="match status" value="1"/>
</dbReference>
<dbReference type="EC" id="2.5.1.18" evidence="1"/>
<keyword evidence="2" id="KW-0808">Transferase</keyword>
<evidence type="ECO:0000256" key="1">
    <source>
        <dbReference type="ARBA" id="ARBA00012452"/>
    </source>
</evidence>
<dbReference type="InterPro" id="IPR036282">
    <property type="entry name" value="Glutathione-S-Trfase_C_sf"/>
</dbReference>
<dbReference type="GO" id="GO:0006749">
    <property type="term" value="P:glutathione metabolic process"/>
    <property type="evidence" value="ECO:0007669"/>
    <property type="project" value="InterPro"/>
</dbReference>
<dbReference type="CDD" id="cd03185">
    <property type="entry name" value="GST_C_Tau"/>
    <property type="match status" value="1"/>
</dbReference>
<accession>A0A445EBV8</accession>
<evidence type="ECO:0000256" key="4">
    <source>
        <dbReference type="PROSITE-ProRule" id="PRU00325"/>
    </source>
</evidence>
<dbReference type="InterPro" id="IPR010987">
    <property type="entry name" value="Glutathione-S-Trfase_C-like"/>
</dbReference>
<keyword evidence="4" id="KW-0862">Zinc</keyword>
<evidence type="ECO:0000256" key="3">
    <source>
        <dbReference type="ARBA" id="ARBA00047960"/>
    </source>
</evidence>
<dbReference type="PROSITE" id="PS50405">
    <property type="entry name" value="GST_CTER"/>
    <property type="match status" value="1"/>
</dbReference>
<dbReference type="FunFam" id="1.20.1050.10:FF:000012">
    <property type="entry name" value="Tau class glutathione S-transferase"/>
    <property type="match status" value="1"/>
</dbReference>
<dbReference type="InterPro" id="IPR040079">
    <property type="entry name" value="Glutathione_S-Trfase"/>
</dbReference>
<dbReference type="Proteomes" id="UP000289738">
    <property type="component" value="Chromosome A02"/>
</dbReference>
<dbReference type="PANTHER" id="PTHR11260">
    <property type="entry name" value="GLUTATHIONE S-TRANSFERASE, GST, SUPERFAMILY, GST DOMAIN CONTAINING"/>
    <property type="match status" value="1"/>
</dbReference>
<feature type="domain" description="SWIM-type" evidence="7">
    <location>
        <begin position="443"/>
        <end position="479"/>
    </location>
</feature>
<comment type="caution">
    <text evidence="8">The sequence shown here is derived from an EMBL/GenBank/DDBJ whole genome shotgun (WGS) entry which is preliminary data.</text>
</comment>
<dbReference type="GO" id="GO:0005737">
    <property type="term" value="C:cytoplasm"/>
    <property type="evidence" value="ECO:0007669"/>
    <property type="project" value="TreeGrafter"/>
</dbReference>
<dbReference type="Pfam" id="PF00043">
    <property type="entry name" value="GST_C"/>
    <property type="match status" value="1"/>
</dbReference>
<proteinExistence type="predicted"/>
<dbReference type="InterPro" id="IPR007527">
    <property type="entry name" value="Znf_SWIM"/>
</dbReference>
<evidence type="ECO:0000259" key="5">
    <source>
        <dbReference type="PROSITE" id="PS50404"/>
    </source>
</evidence>
<dbReference type="SUPFAM" id="SSF47616">
    <property type="entry name" value="GST C-terminal domain-like"/>
    <property type="match status" value="1"/>
</dbReference>
<name>A0A445EBV8_ARAHY</name>
<evidence type="ECO:0000259" key="6">
    <source>
        <dbReference type="PROSITE" id="PS50405"/>
    </source>
</evidence>
<dbReference type="GO" id="GO:0008270">
    <property type="term" value="F:zinc ion binding"/>
    <property type="evidence" value="ECO:0007669"/>
    <property type="project" value="UniProtKB-KW"/>
</dbReference>
<dbReference type="Pfam" id="PF02798">
    <property type="entry name" value="GST_N"/>
    <property type="match status" value="1"/>
</dbReference>
<feature type="domain" description="GST C-terminal" evidence="6">
    <location>
        <begin position="156"/>
        <end position="279"/>
    </location>
</feature>
<dbReference type="SFLD" id="SFLDG00358">
    <property type="entry name" value="Main_(cytGST)"/>
    <property type="match status" value="1"/>
</dbReference>
<dbReference type="PANTHER" id="PTHR11260:SF676">
    <property type="entry name" value="GLUTATHIONE S-TRANSFERASE U8"/>
    <property type="match status" value="1"/>
</dbReference>
<dbReference type="SUPFAM" id="SSF52833">
    <property type="entry name" value="Thioredoxin-like"/>
    <property type="match status" value="1"/>
</dbReference>
<protein>
    <recommendedName>
        <fullName evidence="1">glutathione transferase</fullName>
        <ecNumber evidence="1">2.5.1.18</ecNumber>
    </recommendedName>
</protein>
<dbReference type="SFLD" id="SFLDS00019">
    <property type="entry name" value="Glutathione_Transferase_(cytos"/>
    <property type="match status" value="1"/>
</dbReference>
<organism evidence="8 9">
    <name type="scientific">Arachis hypogaea</name>
    <name type="common">Peanut</name>
    <dbReference type="NCBI Taxonomy" id="3818"/>
    <lineage>
        <taxon>Eukaryota</taxon>
        <taxon>Viridiplantae</taxon>
        <taxon>Streptophyta</taxon>
        <taxon>Embryophyta</taxon>
        <taxon>Tracheophyta</taxon>
        <taxon>Spermatophyta</taxon>
        <taxon>Magnoliopsida</taxon>
        <taxon>eudicotyledons</taxon>
        <taxon>Gunneridae</taxon>
        <taxon>Pentapetalae</taxon>
        <taxon>rosids</taxon>
        <taxon>fabids</taxon>
        <taxon>Fabales</taxon>
        <taxon>Fabaceae</taxon>
        <taxon>Papilionoideae</taxon>
        <taxon>50 kb inversion clade</taxon>
        <taxon>dalbergioids sensu lato</taxon>
        <taxon>Dalbergieae</taxon>
        <taxon>Pterocarpus clade</taxon>
        <taxon>Arachis</taxon>
    </lineage>
</organism>
<dbReference type="EMBL" id="SDMP01000002">
    <property type="protein sequence ID" value="RYR72799.1"/>
    <property type="molecule type" value="Genomic_DNA"/>
</dbReference>
<dbReference type="Pfam" id="PF04434">
    <property type="entry name" value="SWIM"/>
    <property type="match status" value="1"/>
</dbReference>
<keyword evidence="4" id="KW-0479">Metal-binding</keyword>
<dbReference type="InterPro" id="IPR045074">
    <property type="entry name" value="GST_C_Tau"/>
</dbReference>
<comment type="catalytic activity">
    <reaction evidence="3">
        <text>RX + glutathione = an S-substituted glutathione + a halide anion + H(+)</text>
        <dbReference type="Rhea" id="RHEA:16437"/>
        <dbReference type="ChEBI" id="CHEBI:15378"/>
        <dbReference type="ChEBI" id="CHEBI:16042"/>
        <dbReference type="ChEBI" id="CHEBI:17792"/>
        <dbReference type="ChEBI" id="CHEBI:57925"/>
        <dbReference type="ChEBI" id="CHEBI:90779"/>
        <dbReference type="EC" id="2.5.1.18"/>
    </reaction>
</comment>
<evidence type="ECO:0000313" key="9">
    <source>
        <dbReference type="Proteomes" id="UP000289738"/>
    </source>
</evidence>
<dbReference type="InterPro" id="IPR004046">
    <property type="entry name" value="GST_C"/>
</dbReference>
<evidence type="ECO:0000259" key="7">
    <source>
        <dbReference type="PROSITE" id="PS50966"/>
    </source>
</evidence>
<dbReference type="CDD" id="cd03058">
    <property type="entry name" value="GST_N_Tau"/>
    <property type="match status" value="1"/>
</dbReference>
<keyword evidence="4" id="KW-0863">Zinc-finger</keyword>
<evidence type="ECO:0000313" key="8">
    <source>
        <dbReference type="EMBL" id="RYR72799.1"/>
    </source>
</evidence>
<dbReference type="InterPro" id="IPR004045">
    <property type="entry name" value="Glutathione_S-Trfase_N"/>
</dbReference>
<dbReference type="STRING" id="3818.A0A445EBV8"/>
<dbReference type="Gene3D" id="3.40.30.10">
    <property type="entry name" value="Glutaredoxin"/>
    <property type="match status" value="1"/>
</dbReference>